<keyword evidence="3" id="KW-1185">Reference proteome</keyword>
<evidence type="ECO:0000259" key="1">
    <source>
        <dbReference type="SMART" id="SM00875"/>
    </source>
</evidence>
<comment type="caution">
    <text evidence="2">The sequence shown here is derived from an EMBL/GenBank/DDBJ whole genome shotgun (WGS) entry which is preliminary data.</text>
</comment>
<dbReference type="Gene3D" id="1.25.40.420">
    <property type="match status" value="1"/>
</dbReference>
<dbReference type="Pfam" id="PF07707">
    <property type="entry name" value="BACK"/>
    <property type="match status" value="1"/>
</dbReference>
<dbReference type="Pfam" id="PF00651">
    <property type="entry name" value="BTB"/>
    <property type="match status" value="1"/>
</dbReference>
<dbReference type="InterPro" id="IPR011705">
    <property type="entry name" value="BACK"/>
</dbReference>
<sequence>MKEGYLPVTRLKMLSRFFSGYRNKNSTRKKDKEISLLAPNIGDDGEPPIAIKVSRELLLEHSATFREMPRAELKKLGSRIPLKDVTPLALRKIVEYMQKSSTTFLNHTETLETLTASHKYRIDGISKTCVDLLIATLDPSNVCDIYETSLLIQYDILQYHCLKLIDREAEAVLRTRGFSTLKKPTVLSIIKRNSLKVDSETSIFHAVLGWGLNACLRQGGDPNNTEKFLPLVRYLFNYVRFAAMSEEELQETEVQKYHQILTLPLLENHILFGRERAISESRLERSASTTSSIVSVTDQQPRKFIDTYTHSIDLTESDNHQQVKSGESFSLVIEVLKGKIFLSGLRLAFRPFTTTKKACCLYASVLVTNESTKEQRSARGTFSEVSSSDEEVSLDLIDPLPAKETDRVTVSLSVKRAENISVFVIKQDIQIAMPETKAVALKITPVQHVSESDGVDRCILNGFEYFF</sequence>
<dbReference type="Gene3D" id="3.30.710.10">
    <property type="entry name" value="Potassium Channel Kv1.1, Chain A"/>
    <property type="match status" value="1"/>
</dbReference>
<dbReference type="SUPFAM" id="SSF54695">
    <property type="entry name" value="POZ domain"/>
    <property type="match status" value="1"/>
</dbReference>
<proteinExistence type="predicted"/>
<reference evidence="2 3" key="1">
    <citation type="journal article" date="2022" name="Nat. Ecol. Evol.">
        <title>A masculinizing supergene underlies an exaggerated male reproductive morph in a spider.</title>
        <authorList>
            <person name="Hendrickx F."/>
            <person name="De Corte Z."/>
            <person name="Sonet G."/>
            <person name="Van Belleghem S.M."/>
            <person name="Kostlbacher S."/>
            <person name="Vangestel C."/>
        </authorList>
    </citation>
    <scope>NUCLEOTIDE SEQUENCE [LARGE SCALE GENOMIC DNA]</scope>
    <source>
        <strain evidence="2">W744_W776</strain>
    </source>
</reference>
<name>A0AAV6UFF5_9ARAC</name>
<dbReference type="InterPro" id="IPR000210">
    <property type="entry name" value="BTB/POZ_dom"/>
</dbReference>
<dbReference type="SMART" id="SM00875">
    <property type="entry name" value="BACK"/>
    <property type="match status" value="1"/>
</dbReference>
<dbReference type="AlphaFoldDB" id="A0AAV6UFF5"/>
<feature type="domain" description="BACK" evidence="1">
    <location>
        <begin position="142"/>
        <end position="253"/>
    </location>
</feature>
<evidence type="ECO:0000313" key="3">
    <source>
        <dbReference type="Proteomes" id="UP000827092"/>
    </source>
</evidence>
<dbReference type="GO" id="GO:0005829">
    <property type="term" value="C:cytosol"/>
    <property type="evidence" value="ECO:0007669"/>
    <property type="project" value="TreeGrafter"/>
</dbReference>
<dbReference type="PANTHER" id="PTHR45774:SF4">
    <property type="entry name" value="AXUNDEAD, ISOFORM F"/>
    <property type="match status" value="1"/>
</dbReference>
<protein>
    <recommendedName>
        <fullName evidence="1">BACK domain-containing protein</fullName>
    </recommendedName>
</protein>
<dbReference type="InterPro" id="IPR011333">
    <property type="entry name" value="SKP1/BTB/POZ_sf"/>
</dbReference>
<gene>
    <name evidence="2" type="ORF">JTE90_002092</name>
</gene>
<dbReference type="Proteomes" id="UP000827092">
    <property type="component" value="Unassembled WGS sequence"/>
</dbReference>
<dbReference type="GO" id="GO:0022008">
    <property type="term" value="P:neurogenesis"/>
    <property type="evidence" value="ECO:0007669"/>
    <property type="project" value="TreeGrafter"/>
</dbReference>
<dbReference type="EMBL" id="JAFNEN010000460">
    <property type="protein sequence ID" value="KAG8182558.1"/>
    <property type="molecule type" value="Genomic_DNA"/>
</dbReference>
<organism evidence="2 3">
    <name type="scientific">Oedothorax gibbosus</name>
    <dbReference type="NCBI Taxonomy" id="931172"/>
    <lineage>
        <taxon>Eukaryota</taxon>
        <taxon>Metazoa</taxon>
        <taxon>Ecdysozoa</taxon>
        <taxon>Arthropoda</taxon>
        <taxon>Chelicerata</taxon>
        <taxon>Arachnida</taxon>
        <taxon>Araneae</taxon>
        <taxon>Araneomorphae</taxon>
        <taxon>Entelegynae</taxon>
        <taxon>Araneoidea</taxon>
        <taxon>Linyphiidae</taxon>
        <taxon>Erigoninae</taxon>
        <taxon>Oedothorax</taxon>
    </lineage>
</organism>
<evidence type="ECO:0000313" key="2">
    <source>
        <dbReference type="EMBL" id="KAG8182558.1"/>
    </source>
</evidence>
<dbReference type="PANTHER" id="PTHR45774">
    <property type="entry name" value="BTB/POZ DOMAIN-CONTAINING"/>
    <property type="match status" value="1"/>
</dbReference>
<accession>A0AAV6UFF5</accession>